<proteinExistence type="predicted"/>
<dbReference type="OrthoDB" id="8593417at2"/>
<organism evidence="1 2">
    <name type="scientific">Gilliamella apicola</name>
    <dbReference type="NCBI Taxonomy" id="1196095"/>
    <lineage>
        <taxon>Bacteria</taxon>
        <taxon>Pseudomonadati</taxon>
        <taxon>Pseudomonadota</taxon>
        <taxon>Gammaproteobacteria</taxon>
        <taxon>Orbales</taxon>
        <taxon>Orbaceae</taxon>
        <taxon>Gilliamella</taxon>
    </lineage>
</organism>
<accession>A0A2V4E012</accession>
<protein>
    <submittedName>
        <fullName evidence="1">Uncharacterized protein</fullName>
    </submittedName>
</protein>
<evidence type="ECO:0000313" key="2">
    <source>
        <dbReference type="Proteomes" id="UP000247932"/>
    </source>
</evidence>
<evidence type="ECO:0000313" key="1">
    <source>
        <dbReference type="EMBL" id="PXZ06465.1"/>
    </source>
</evidence>
<reference evidence="1 2" key="1">
    <citation type="submission" date="2018-05" db="EMBL/GenBank/DDBJ databases">
        <title>Reference genomes for bee gut microbiota database.</title>
        <authorList>
            <person name="Ellegaard K.M."/>
        </authorList>
    </citation>
    <scope>NUCLEOTIDE SEQUENCE [LARGE SCALE GENOMIC DNA]</scope>
    <source>
        <strain evidence="1 2">ESL0182</strain>
    </source>
</reference>
<gene>
    <name evidence="1" type="ORF">DKK70_10905</name>
</gene>
<dbReference type="AlphaFoldDB" id="A0A2V4E012"/>
<sequence>MPYNQLTKPIKTWQSWLSWFDEDLQPVIADLLWQLSNSLGPVKESKWCDQMLSSGSGDIRNRGDYQHLLTTEWLIGEEEPDEFIRRAVSNEHLFVTPIYEKSKANGVIIALFDCGLLQLGVPRLAHLILMILFDIRAQQHKSQFYWGIIQSRSKLKLFSGIEDLKLLLNSRTITCIDDNQLDYWHNYLQESEFFYDECWLIGNNISQSDFATHKVSISRLINHFSKIAVNIVSNKVAKRFELTLPNQVICAKLLSGQFESGSNYGVINQQFIEPININFKPKISKNGDYVLMFNNENNNIHFIGISDALSQRQKCRIKFYQLKLKSKVLAIDIQGKYIFALYQEDQKIFLWGTKGPRKALSEAIQINTNHTLSHFLSISRQSMYGYDVTNILYIDDQKVLYSIFCVPKNSEEIKQVEKIAQNVIALFKLSDRHACYIYHNQDQFWIESDHLYHLPYCLKIKSIHDNLQYFISAENLWLTGFGRLAIGFEQQWQVFDNENSYVEVKTPLNWQVFGLFHDYHEDKINFLIINHDKKQVATFDYLNNNIDICLSSSNKIVNYSYNSLAQCFTIITDIGELILYSFLTRSIRLKLYQDDLHNEQ</sequence>
<dbReference type="EMBL" id="QGLR01000012">
    <property type="protein sequence ID" value="PXZ06465.1"/>
    <property type="molecule type" value="Genomic_DNA"/>
</dbReference>
<dbReference type="RefSeq" id="WP_110434018.1">
    <property type="nucleotide sequence ID" value="NZ_QGLR01000012.1"/>
</dbReference>
<dbReference type="Proteomes" id="UP000247932">
    <property type="component" value="Unassembled WGS sequence"/>
</dbReference>
<keyword evidence="2" id="KW-1185">Reference proteome</keyword>
<comment type="caution">
    <text evidence="1">The sequence shown here is derived from an EMBL/GenBank/DDBJ whole genome shotgun (WGS) entry which is preliminary data.</text>
</comment>
<name>A0A2V4E012_9GAMM</name>